<evidence type="ECO:0000256" key="5">
    <source>
        <dbReference type="ARBA" id="ARBA00022692"/>
    </source>
</evidence>
<keyword evidence="5 9" id="KW-0812">Transmembrane</keyword>
<name>A0A345ZQ67_9HYPH</name>
<keyword evidence="12" id="KW-1185">Reference proteome</keyword>
<keyword evidence="7" id="KW-0762">Sugar transport</keyword>
<keyword evidence="6 9" id="KW-1133">Transmembrane helix</keyword>
<comment type="subcellular location">
    <subcellularLocation>
        <location evidence="1">Cell membrane</location>
        <topology evidence="1">Multi-pass membrane protein</topology>
    </subcellularLocation>
</comment>
<dbReference type="Proteomes" id="UP000254889">
    <property type="component" value="Chromosome"/>
</dbReference>
<dbReference type="AlphaFoldDB" id="A0A345ZQ67"/>
<dbReference type="GO" id="GO:0005886">
    <property type="term" value="C:plasma membrane"/>
    <property type="evidence" value="ECO:0007669"/>
    <property type="project" value="UniProtKB-SubCell"/>
</dbReference>
<proteinExistence type="inferred from homology"/>
<dbReference type="GO" id="GO:0015920">
    <property type="term" value="P:lipopolysaccharide transport"/>
    <property type="evidence" value="ECO:0007669"/>
    <property type="project" value="TreeGrafter"/>
</dbReference>
<keyword evidence="8 9" id="KW-0472">Membrane</keyword>
<dbReference type="KEGG" id="ptaw:DW352_00125"/>
<feature type="domain" description="ABC-2 type transporter transmembrane" evidence="10">
    <location>
        <begin position="85"/>
        <end position="286"/>
    </location>
</feature>
<feature type="transmembrane region" description="Helical" evidence="9">
    <location>
        <begin position="205"/>
        <end position="230"/>
    </location>
</feature>
<dbReference type="EMBL" id="CP031417">
    <property type="protein sequence ID" value="AXK79064.1"/>
    <property type="molecule type" value="Genomic_DNA"/>
</dbReference>
<evidence type="ECO:0000256" key="3">
    <source>
        <dbReference type="ARBA" id="ARBA00022448"/>
    </source>
</evidence>
<dbReference type="GO" id="GO:0015774">
    <property type="term" value="P:polysaccharide transport"/>
    <property type="evidence" value="ECO:0007669"/>
    <property type="project" value="UniProtKB-KW"/>
</dbReference>
<evidence type="ECO:0000256" key="4">
    <source>
        <dbReference type="ARBA" id="ARBA00022475"/>
    </source>
</evidence>
<evidence type="ECO:0000256" key="1">
    <source>
        <dbReference type="ARBA" id="ARBA00004651"/>
    </source>
</evidence>
<evidence type="ECO:0000313" key="11">
    <source>
        <dbReference type="EMBL" id="AXK79064.1"/>
    </source>
</evidence>
<feature type="transmembrane region" description="Helical" evidence="9">
    <location>
        <begin position="171"/>
        <end position="199"/>
    </location>
</feature>
<feature type="transmembrane region" description="Helical" evidence="9">
    <location>
        <begin position="98"/>
        <end position="118"/>
    </location>
</feature>
<dbReference type="OrthoDB" id="9796017at2"/>
<evidence type="ECO:0000256" key="8">
    <source>
        <dbReference type="ARBA" id="ARBA00023136"/>
    </source>
</evidence>
<dbReference type="InterPro" id="IPR013525">
    <property type="entry name" value="ABC2_TM"/>
</dbReference>
<keyword evidence="7" id="KW-0625">Polysaccharide transport</keyword>
<dbReference type="Pfam" id="PF01061">
    <property type="entry name" value="ABC2_membrane"/>
    <property type="match status" value="1"/>
</dbReference>
<evidence type="ECO:0000313" key="12">
    <source>
        <dbReference type="Proteomes" id="UP000254889"/>
    </source>
</evidence>
<comment type="similarity">
    <text evidence="2">Belongs to the ABC-2 integral membrane protein family.</text>
</comment>
<feature type="transmembrane region" description="Helical" evidence="9">
    <location>
        <begin position="242"/>
        <end position="260"/>
    </location>
</feature>
<evidence type="ECO:0000256" key="6">
    <source>
        <dbReference type="ARBA" id="ARBA00022989"/>
    </source>
</evidence>
<gene>
    <name evidence="11" type="ORF">DW352_00125</name>
</gene>
<evidence type="ECO:0000256" key="7">
    <source>
        <dbReference type="ARBA" id="ARBA00023047"/>
    </source>
</evidence>
<reference evidence="11 12" key="1">
    <citation type="submission" date="2018-07" db="EMBL/GenBank/DDBJ databases">
        <authorList>
            <person name="Quirk P.G."/>
            <person name="Krulwich T.A."/>
        </authorList>
    </citation>
    <scope>NUCLEOTIDE SEQUENCE [LARGE SCALE GENOMIC DNA]</scope>
    <source>
        <strain evidence="11 12">CC-BB4</strain>
    </source>
</reference>
<protein>
    <submittedName>
        <fullName evidence="11">ABC transporter permease</fullName>
    </submittedName>
</protein>
<accession>A0A345ZQ67</accession>
<keyword evidence="4" id="KW-1003">Cell membrane</keyword>
<evidence type="ECO:0000256" key="2">
    <source>
        <dbReference type="ARBA" id="ARBA00007783"/>
    </source>
</evidence>
<dbReference type="GO" id="GO:0140359">
    <property type="term" value="F:ABC-type transporter activity"/>
    <property type="evidence" value="ECO:0007669"/>
    <property type="project" value="InterPro"/>
</dbReference>
<evidence type="ECO:0000256" key="9">
    <source>
        <dbReference type="SAM" id="Phobius"/>
    </source>
</evidence>
<organism evidence="11 12">
    <name type="scientific">Pseudolabrys taiwanensis</name>
    <dbReference type="NCBI Taxonomy" id="331696"/>
    <lineage>
        <taxon>Bacteria</taxon>
        <taxon>Pseudomonadati</taxon>
        <taxon>Pseudomonadota</taxon>
        <taxon>Alphaproteobacteria</taxon>
        <taxon>Hyphomicrobiales</taxon>
        <taxon>Xanthobacteraceae</taxon>
        <taxon>Pseudolabrys</taxon>
    </lineage>
</organism>
<feature type="transmembrane region" description="Helical" evidence="9">
    <location>
        <begin position="138"/>
        <end position="159"/>
    </location>
</feature>
<dbReference type="PANTHER" id="PTHR30413">
    <property type="entry name" value="INNER MEMBRANE TRANSPORT PERMEASE"/>
    <property type="match status" value="1"/>
</dbReference>
<dbReference type="PANTHER" id="PTHR30413:SF10">
    <property type="entry name" value="CAPSULE POLYSACCHARIDE EXPORT INNER-MEMBRANE PROTEIN CTRC"/>
    <property type="match status" value="1"/>
</dbReference>
<evidence type="ECO:0000259" key="10">
    <source>
        <dbReference type="Pfam" id="PF01061"/>
    </source>
</evidence>
<feature type="transmembrane region" description="Helical" evidence="9">
    <location>
        <begin position="295"/>
        <end position="316"/>
    </location>
</feature>
<keyword evidence="3" id="KW-0813">Transport</keyword>
<sequence length="327" mass="37183">MARTNDLLRTFFRTAAKSGWADASANAATACTGRSNMQVTLRLLLFKDLKMTVPTVATANLRPLALSAGEDLWHGIWKWDLWGRLGWLEIRRRYKRTLIGPFWTSVSLFVFVVVLGTVGSGLLSKNTHEYLPFLASGMIVWVMMSSILTESGSVFIAGAPLLRQKQFEYSLLVYALVWRNAIVFAHNMSIYAIIFLIFAPEKITFNIIIFAIPGMAFVLLNAIWITLLIGLITARFRDIQQIIQTIVQISMFVTPIFWHADNLSGFRRIIFVGFNPLYHLISIVRDPLLGETPRLNSWIAVAIITAAGWTVTYILYSKFRKRIPYWL</sequence>